<dbReference type="InterPro" id="IPR000477">
    <property type="entry name" value="RT_dom"/>
</dbReference>
<evidence type="ECO:0000259" key="1">
    <source>
        <dbReference type="PROSITE" id="PS50878"/>
    </source>
</evidence>
<evidence type="ECO:0000313" key="2">
    <source>
        <dbReference type="EMBL" id="BBH04978.1"/>
    </source>
</evidence>
<gene>
    <name evidence="2" type="ORF">Prudu_016242</name>
</gene>
<dbReference type="InterPro" id="IPR043502">
    <property type="entry name" value="DNA/RNA_pol_sf"/>
</dbReference>
<dbReference type="PANTHER" id="PTHR46890">
    <property type="entry name" value="NON-LTR RETROLELEMENT REVERSE TRANSCRIPTASE-LIKE PROTEIN-RELATED"/>
    <property type="match status" value="1"/>
</dbReference>
<dbReference type="EMBL" id="AP019302">
    <property type="protein sequence ID" value="BBH04978.1"/>
    <property type="molecule type" value="Genomic_DNA"/>
</dbReference>
<dbReference type="PROSITE" id="PS50878">
    <property type="entry name" value="RT_POL"/>
    <property type="match status" value="1"/>
</dbReference>
<reference evidence="2" key="1">
    <citation type="journal article" date="2019" name="Science">
        <title>Mutation of a bHLH transcription factor allowed almond domestication.</title>
        <authorList>
            <person name="Sanchez-Perez R."/>
            <person name="Pavan S."/>
            <person name="Mazzeo R."/>
            <person name="Moldovan C."/>
            <person name="Aiese Cigliano R."/>
            <person name="Del Cueto J."/>
            <person name="Ricciardi F."/>
            <person name="Lotti C."/>
            <person name="Ricciardi L."/>
            <person name="Dicenta F."/>
            <person name="Lopez-Marques R.L."/>
            <person name="Lindberg Moller B."/>
        </authorList>
    </citation>
    <scope>NUCLEOTIDE SEQUENCE</scope>
</reference>
<protein>
    <submittedName>
        <fullName evidence="2">Ribonuclease H-like superfamily protein</fullName>
    </submittedName>
</protein>
<dbReference type="PANTHER" id="PTHR46890:SF48">
    <property type="entry name" value="RNA-DIRECTED DNA POLYMERASE"/>
    <property type="match status" value="1"/>
</dbReference>
<proteinExistence type="predicted"/>
<feature type="domain" description="Reverse transcriptase" evidence="1">
    <location>
        <begin position="1"/>
        <end position="204"/>
    </location>
</feature>
<dbReference type="InterPro" id="IPR052343">
    <property type="entry name" value="Retrotransposon-Effector_Assoc"/>
</dbReference>
<organism evidence="2">
    <name type="scientific">Prunus dulcis</name>
    <name type="common">Almond</name>
    <name type="synonym">Amygdalus dulcis</name>
    <dbReference type="NCBI Taxonomy" id="3755"/>
    <lineage>
        <taxon>Eukaryota</taxon>
        <taxon>Viridiplantae</taxon>
        <taxon>Streptophyta</taxon>
        <taxon>Embryophyta</taxon>
        <taxon>Tracheophyta</taxon>
        <taxon>Spermatophyta</taxon>
        <taxon>Magnoliopsida</taxon>
        <taxon>eudicotyledons</taxon>
        <taxon>Gunneridae</taxon>
        <taxon>Pentapetalae</taxon>
        <taxon>rosids</taxon>
        <taxon>fabids</taxon>
        <taxon>Rosales</taxon>
        <taxon>Rosaceae</taxon>
        <taxon>Amygdaloideae</taxon>
        <taxon>Amygdaleae</taxon>
        <taxon>Prunus</taxon>
    </lineage>
</organism>
<dbReference type="AlphaFoldDB" id="A0A4Y1RM38"/>
<sequence>MAHEAFHSLKIRRKTKIFEMGLKLDMNKAFDRIEWDFVAAVLVNLGFAGDWINLVMRCITSVEFAVIVNGSSGLSFKPTRGIRQGDPLSPYIFIIISDVLSSMINCAVERNLLHGIKFHNDGPTLSHLFFVDDSLLFLKATEQNCRVLDRLLSCYCRASGQLVNFEKSNIFFSPNTPNVLREQLCGILRMTDTDDPGRYLGLQPCGADQRRMLLVLLRTGYYAKFKVGNKAFSLKLEGKLSSNLLLLLFPLIPCLFFFFPWVSAVSLMVFWPISGGVILGTKTRFIGLTGRLWGYQSMKEAWGFGTCMISI</sequence>
<accession>A0A4Y1RM38</accession>
<dbReference type="Pfam" id="PF00078">
    <property type="entry name" value="RVT_1"/>
    <property type="match status" value="1"/>
</dbReference>
<name>A0A4Y1RM38_PRUDU</name>
<dbReference type="SUPFAM" id="SSF56672">
    <property type="entry name" value="DNA/RNA polymerases"/>
    <property type="match status" value="1"/>
</dbReference>